<feature type="region of interest" description="Disordered" evidence="2">
    <location>
        <begin position="1137"/>
        <end position="1179"/>
    </location>
</feature>
<comment type="caution">
    <text evidence="3">The sequence shown here is derived from an EMBL/GenBank/DDBJ whole genome shotgun (WGS) entry which is preliminary data.</text>
</comment>
<dbReference type="EMBL" id="QSBY01000008">
    <property type="protein sequence ID" value="RHW70877.1"/>
    <property type="molecule type" value="Genomic_DNA"/>
</dbReference>
<feature type="coiled-coil region" evidence="1">
    <location>
        <begin position="332"/>
        <end position="447"/>
    </location>
</feature>
<protein>
    <submittedName>
        <fullName evidence="3">Uncharacterized protein</fullName>
    </submittedName>
</protein>
<feature type="coiled-coil region" evidence="1">
    <location>
        <begin position="865"/>
        <end position="892"/>
    </location>
</feature>
<feature type="region of interest" description="Disordered" evidence="2">
    <location>
        <begin position="695"/>
        <end position="729"/>
    </location>
</feature>
<evidence type="ECO:0000313" key="3">
    <source>
        <dbReference type="EMBL" id="RHW70877.1"/>
    </source>
</evidence>
<gene>
    <name evidence="3" type="ORF">DPX39_080024800</name>
</gene>
<dbReference type="PANTHER" id="PTHR23159">
    <property type="entry name" value="CENTROSOMAL PROTEIN 2"/>
    <property type="match status" value="1"/>
</dbReference>
<feature type="coiled-coil region" evidence="1">
    <location>
        <begin position="927"/>
        <end position="954"/>
    </location>
</feature>
<feature type="compositionally biased region" description="Polar residues" evidence="2">
    <location>
        <begin position="56"/>
        <end position="75"/>
    </location>
</feature>
<feature type="compositionally biased region" description="Polar residues" evidence="2">
    <location>
        <begin position="695"/>
        <end position="718"/>
    </location>
</feature>
<proteinExistence type="predicted"/>
<keyword evidence="1" id="KW-0175">Coiled coil</keyword>
<evidence type="ECO:0000256" key="1">
    <source>
        <dbReference type="SAM" id="Coils"/>
    </source>
</evidence>
<reference evidence="3" key="1">
    <citation type="submission" date="2018-09" db="EMBL/GenBank/DDBJ databases">
        <title>whole genome sequence of T. equiperdum IVM-t1 strain.</title>
        <authorList>
            <person name="Suganuma K."/>
        </authorList>
    </citation>
    <scope>NUCLEOTIDE SEQUENCE [LARGE SCALE GENOMIC DNA]</scope>
    <source>
        <strain evidence="3">IVM-t1</strain>
    </source>
</reference>
<sequence>MSDFDNKCQPSLRNNLRSATETLNRLCRATPEQDIGRMLRGNKTAPQYKAAVTPSARENNTYPTRSSPAVATSASRAPGTAGEWANAFRLLQSQVYNCVVELDTERVVRSNNIREVEQTLSGHVGELRAMILQMKKENEYLTGVVRSLQKRVSPHRAGRSIGNGEHTITSAAPPQTMATVAGMAALTERLEALEDTVARQQRVVGDRNTRLEGNIREMVGNAVNIEVERTRRIAREAARDCTDELVRTHLASIQAVLQSERQHQQKVDSASSDAAREVVQHFRRLEVDVQRRLQEMNSTITVIRQQQQQRESEIQELSVRVAQDVSAVERSVEAARRELQSGIAKNAQANEARAEATQLALEAAVAERAIAASKEVVMHRATIIDAAEAGAKQKEQQEEQRLLRRLEDAQRTSETVQRQQEKLEEQLKGLQSVVQELQQQLVEAVKASNVASADITKWKARIREALTTSEEARTLAQESTACAQKTEDSVREALARSGVQLKRLVADHENGTLLTQQLTEKLEATEGRLASTRTVVDDLSERHKNSLLPMTARVETLHRSLQDIFGPKVEEISGSLVELKATVEQLQLNASSRSKSDARQLSDMRREYTTDIQQLKDCLHQQVREWKQECCTSSSTLKAAVDGLSDTVKLQEQSTTRREALHASAAEVAVLSDRVQALEAAREAAEWRVARGGKTSNLATATEGAQQSAGETTVNSSVGEPGAATDSELGNNGEVIYELRDRITAVEQCVRSREDNLQKLVRNDIQKEVGRLEQLVNRMDEENTSRMQLLRVQLSDDVATRCKGMLCEVETPAQRQLQLQVDRLRESLNPAKLIAAIEADVELQNHLSLALQDAFAPRVGTSESFVQMKRRLQKAEDELAEVKVHTREQNERMKIIESNSEKYMWESSNQTQGEGSAGGRSEVGVLLQLLQTSMKQLQEEQAAARRERELLRTTAKVVETAAPAVEVTSGEGPSAGHHCTSADEMVRSDLKTYLEGCINAVEAKVEAAAQSTADTLDVLKQSIEMCVSFFVDEVNASALLNPLFLPIEAGQNKLNVNTVKGLDGVLLFLWQHQCGLQAAVQALQDGSLGTLDLLQHHEEQLALLQPVGPLATHTAAQLERLAVSLGLPLDTDAMDEMEEEVEVEGELIEDDDNDDELMEESEELEEEEEDEAEQPDEEV</sequence>
<name>A0A3L6L6K7_9TRYP</name>
<dbReference type="PANTHER" id="PTHR23159:SF31">
    <property type="entry name" value="CENTROSOME-ASSOCIATED PROTEIN CEP250 ISOFORM X1"/>
    <property type="match status" value="1"/>
</dbReference>
<dbReference type="AlphaFoldDB" id="A0A3L6L6K7"/>
<accession>A0A3L6L6K7</accession>
<evidence type="ECO:0000256" key="2">
    <source>
        <dbReference type="SAM" id="MobiDB-lite"/>
    </source>
</evidence>
<dbReference type="Proteomes" id="UP000266743">
    <property type="component" value="Chromosome 8"/>
</dbReference>
<feature type="region of interest" description="Disordered" evidence="2">
    <location>
        <begin position="42"/>
        <end position="76"/>
    </location>
</feature>
<organism evidence="3">
    <name type="scientific">Trypanosoma brucei equiperdum</name>
    <dbReference type="NCBI Taxonomy" id="630700"/>
    <lineage>
        <taxon>Eukaryota</taxon>
        <taxon>Discoba</taxon>
        <taxon>Euglenozoa</taxon>
        <taxon>Kinetoplastea</taxon>
        <taxon>Metakinetoplastina</taxon>
        <taxon>Trypanosomatida</taxon>
        <taxon>Trypanosomatidae</taxon>
        <taxon>Trypanosoma</taxon>
    </lineage>
</organism>